<evidence type="ECO:0000256" key="1">
    <source>
        <dbReference type="ARBA" id="ARBA00023125"/>
    </source>
</evidence>
<comment type="caution">
    <text evidence="4">The sequence shown here is derived from an EMBL/GenBank/DDBJ whole genome shotgun (WGS) entry which is preliminary data.</text>
</comment>
<evidence type="ECO:0000313" key="4">
    <source>
        <dbReference type="EMBL" id="MEF3836055.1"/>
    </source>
</evidence>
<keyword evidence="5" id="KW-1185">Reference proteome</keyword>
<dbReference type="Gene3D" id="1.10.357.10">
    <property type="entry name" value="Tetracycline Repressor, domain 2"/>
    <property type="match status" value="1"/>
</dbReference>
<dbReference type="PANTHER" id="PTHR43479:SF11">
    <property type="entry name" value="ACREF_ENVCD OPERON REPRESSOR-RELATED"/>
    <property type="match status" value="1"/>
</dbReference>
<accession>A0ABU7Y1U9</accession>
<dbReference type="InterPro" id="IPR025722">
    <property type="entry name" value="TetR"/>
</dbReference>
<dbReference type="Pfam" id="PF00440">
    <property type="entry name" value="TetR_N"/>
    <property type="match status" value="1"/>
</dbReference>
<reference evidence="4 5" key="1">
    <citation type="submission" date="2022-09" db="EMBL/GenBank/DDBJ databases">
        <title>Genome sequencing of Flavivirga sp. MEBiC05379.</title>
        <authorList>
            <person name="Oh H.-M."/>
            <person name="Kwon K.K."/>
            <person name="Park M.J."/>
            <person name="Yang S.-H."/>
        </authorList>
    </citation>
    <scope>NUCLEOTIDE SEQUENCE [LARGE SCALE GENOMIC DNA]</scope>
    <source>
        <strain evidence="4 5">MEBiC05379</strain>
    </source>
</reference>
<dbReference type="InterPro" id="IPR001647">
    <property type="entry name" value="HTH_TetR"/>
</dbReference>
<sequence length="202" mass="24335">MKTKEKIKNKARELFNKKGFKNVTLREVAKSLEKSYGNITYHFKTKNELIFELYEDMVAETSEIMLSFNFQNLFHGILAAPQKTFEISMKYLFFYVDYVEVRRSYKDIYLKAEKDNAFRKENYMRLLKQLQAQKLLREELSTDDLNYLMDLSGAMRTFFFLNLHPESFDNIELKNKYVKYINNLVFPYLTKKGIEEYNLYLN</sequence>
<evidence type="ECO:0000256" key="2">
    <source>
        <dbReference type="PROSITE-ProRule" id="PRU00335"/>
    </source>
</evidence>
<gene>
    <name evidence="4" type="ORF">N1F79_23225</name>
</gene>
<evidence type="ECO:0000313" key="5">
    <source>
        <dbReference type="Proteomes" id="UP001337305"/>
    </source>
</evidence>
<dbReference type="Pfam" id="PF13972">
    <property type="entry name" value="TetR"/>
    <property type="match status" value="1"/>
</dbReference>
<dbReference type="InterPro" id="IPR009057">
    <property type="entry name" value="Homeodomain-like_sf"/>
</dbReference>
<dbReference type="PROSITE" id="PS50977">
    <property type="entry name" value="HTH_TETR_2"/>
    <property type="match status" value="1"/>
</dbReference>
<dbReference type="PRINTS" id="PR00455">
    <property type="entry name" value="HTHTETR"/>
</dbReference>
<name>A0ABU7Y1U9_9FLAO</name>
<dbReference type="Proteomes" id="UP001337305">
    <property type="component" value="Unassembled WGS sequence"/>
</dbReference>
<dbReference type="RefSeq" id="WP_303308329.1">
    <property type="nucleotide sequence ID" value="NZ_JAODOP010000004.1"/>
</dbReference>
<dbReference type="InterPro" id="IPR050624">
    <property type="entry name" value="HTH-type_Tx_Regulator"/>
</dbReference>
<dbReference type="EMBL" id="JAODOP010000004">
    <property type="protein sequence ID" value="MEF3836055.1"/>
    <property type="molecule type" value="Genomic_DNA"/>
</dbReference>
<feature type="DNA-binding region" description="H-T-H motif" evidence="2">
    <location>
        <begin position="24"/>
        <end position="43"/>
    </location>
</feature>
<evidence type="ECO:0000259" key="3">
    <source>
        <dbReference type="PROSITE" id="PS50977"/>
    </source>
</evidence>
<feature type="domain" description="HTH tetR-type" evidence="3">
    <location>
        <begin position="1"/>
        <end position="61"/>
    </location>
</feature>
<protein>
    <submittedName>
        <fullName evidence="4">TetR/AcrR family transcriptional regulator</fullName>
    </submittedName>
</protein>
<proteinExistence type="predicted"/>
<dbReference type="SUPFAM" id="SSF46689">
    <property type="entry name" value="Homeodomain-like"/>
    <property type="match status" value="1"/>
</dbReference>
<dbReference type="PANTHER" id="PTHR43479">
    <property type="entry name" value="ACREF/ENVCD OPERON REPRESSOR-RELATED"/>
    <property type="match status" value="1"/>
</dbReference>
<organism evidence="4 5">
    <name type="scientific">Flavivirga spongiicola</name>
    <dbReference type="NCBI Taxonomy" id="421621"/>
    <lineage>
        <taxon>Bacteria</taxon>
        <taxon>Pseudomonadati</taxon>
        <taxon>Bacteroidota</taxon>
        <taxon>Flavobacteriia</taxon>
        <taxon>Flavobacteriales</taxon>
        <taxon>Flavobacteriaceae</taxon>
        <taxon>Flavivirga</taxon>
    </lineage>
</organism>
<keyword evidence="1 2" id="KW-0238">DNA-binding</keyword>